<proteinExistence type="predicted"/>
<dbReference type="PANTHER" id="PTHR43798:SF33">
    <property type="entry name" value="HYDROLASE, PUTATIVE (AFU_ORTHOLOGUE AFUA_2G14860)-RELATED"/>
    <property type="match status" value="1"/>
</dbReference>
<dbReference type="Pfam" id="PF12697">
    <property type="entry name" value="Abhydrolase_6"/>
    <property type="match status" value="1"/>
</dbReference>
<feature type="domain" description="AB hydrolase-1" evidence="1">
    <location>
        <begin position="5"/>
        <end position="251"/>
    </location>
</feature>
<dbReference type="EMBL" id="BIMR01000069">
    <property type="protein sequence ID" value="GCE76088.1"/>
    <property type="molecule type" value="Genomic_DNA"/>
</dbReference>
<name>A0A402DPQ9_9CELL</name>
<dbReference type="PANTHER" id="PTHR43798">
    <property type="entry name" value="MONOACYLGLYCEROL LIPASE"/>
    <property type="match status" value="1"/>
</dbReference>
<dbReference type="InterPro" id="IPR000073">
    <property type="entry name" value="AB_hydrolase_1"/>
</dbReference>
<dbReference type="RefSeq" id="WP_130780693.1">
    <property type="nucleotide sequence ID" value="NZ_BIMR01000069.1"/>
</dbReference>
<organism evidence="2 3">
    <name type="scientific">Cellulomonas biazotea</name>
    <dbReference type="NCBI Taxonomy" id="1709"/>
    <lineage>
        <taxon>Bacteria</taxon>
        <taxon>Bacillati</taxon>
        <taxon>Actinomycetota</taxon>
        <taxon>Actinomycetes</taxon>
        <taxon>Micrococcales</taxon>
        <taxon>Cellulomonadaceae</taxon>
        <taxon>Cellulomonas</taxon>
    </lineage>
</organism>
<protein>
    <recommendedName>
        <fullName evidence="1">AB hydrolase-1 domain-containing protein</fullName>
    </recommendedName>
</protein>
<dbReference type="OrthoDB" id="8444301at2"/>
<sequence>MSTPLVLLHGLTDSGDCWPGVVAHVRDRQVLTPSALGHGDRPLPERFAISVLGADTVATMRRELDRPAVVVGHSMGGLMTQEVALTAPDLVAAVVLVDPAWVGTDHAPDWLAGTVASRSTPVEELVARSRVDEPGWPEDERAPWAAARGRLHPRLAEVPHAWAERDWPEAVGEIVALGIPVTLVTGDPARTIVGPALVGRALAAATADGEPVAPAADGEPAGDPGRRAARLTVVNLPGTGHSIHRDARAAFLTTLDQTLATADASRAATPS</sequence>
<dbReference type="InterPro" id="IPR050266">
    <property type="entry name" value="AB_hydrolase_sf"/>
</dbReference>
<dbReference type="GO" id="GO:0003824">
    <property type="term" value="F:catalytic activity"/>
    <property type="evidence" value="ECO:0007669"/>
    <property type="project" value="UniProtKB-ARBA"/>
</dbReference>
<evidence type="ECO:0000313" key="3">
    <source>
        <dbReference type="Proteomes" id="UP000289954"/>
    </source>
</evidence>
<comment type="caution">
    <text evidence="2">The sequence shown here is derived from an EMBL/GenBank/DDBJ whole genome shotgun (WGS) entry which is preliminary data.</text>
</comment>
<evidence type="ECO:0000259" key="1">
    <source>
        <dbReference type="Pfam" id="PF12697"/>
    </source>
</evidence>
<accession>A0A402DPQ9</accession>
<dbReference type="Proteomes" id="UP000289954">
    <property type="component" value="Unassembled WGS sequence"/>
</dbReference>
<dbReference type="Gene3D" id="3.40.50.1820">
    <property type="entry name" value="alpha/beta hydrolase"/>
    <property type="match status" value="1"/>
</dbReference>
<dbReference type="InterPro" id="IPR029058">
    <property type="entry name" value="AB_hydrolase_fold"/>
</dbReference>
<dbReference type="AlphaFoldDB" id="A0A402DPQ9"/>
<dbReference type="SUPFAM" id="SSF53474">
    <property type="entry name" value="alpha/beta-Hydrolases"/>
    <property type="match status" value="1"/>
</dbReference>
<reference evidence="2 3" key="1">
    <citation type="submission" date="2019-01" db="EMBL/GenBank/DDBJ databases">
        <title>Draft genome sequence of Cellulomonas takizawaensis strain TKZ-21.</title>
        <authorList>
            <person name="Yamamura H."/>
            <person name="Hayashi T."/>
            <person name="Hamada M."/>
            <person name="Serisawa Y."/>
            <person name="Matsuyama K."/>
            <person name="Nakagawa Y."/>
            <person name="Otoguro M."/>
            <person name="Yanagida F."/>
            <person name="Hayakawa M."/>
        </authorList>
    </citation>
    <scope>NUCLEOTIDE SEQUENCE [LARGE SCALE GENOMIC DNA]</scope>
    <source>
        <strain evidence="2 3">NBRC12680</strain>
    </source>
</reference>
<dbReference type="GO" id="GO:0016020">
    <property type="term" value="C:membrane"/>
    <property type="evidence" value="ECO:0007669"/>
    <property type="project" value="TreeGrafter"/>
</dbReference>
<gene>
    <name evidence="2" type="ORF">CBZ_11440</name>
</gene>
<evidence type="ECO:0000313" key="2">
    <source>
        <dbReference type="EMBL" id="GCE76088.1"/>
    </source>
</evidence>
<keyword evidence="3" id="KW-1185">Reference proteome</keyword>